<organism evidence="11 12">
    <name type="scientific">Asticcacaulis aquaticus</name>
    <dbReference type="NCBI Taxonomy" id="2984212"/>
    <lineage>
        <taxon>Bacteria</taxon>
        <taxon>Pseudomonadati</taxon>
        <taxon>Pseudomonadota</taxon>
        <taxon>Alphaproteobacteria</taxon>
        <taxon>Caulobacterales</taxon>
        <taxon>Caulobacteraceae</taxon>
        <taxon>Asticcacaulis</taxon>
    </lineage>
</organism>
<dbReference type="PANTHER" id="PTHR43407">
    <property type="entry name" value="GLUTAMINE SYNTHETASE"/>
    <property type="match status" value="1"/>
</dbReference>
<keyword evidence="12" id="KW-1185">Reference proteome</keyword>
<dbReference type="InterPro" id="IPR014746">
    <property type="entry name" value="Gln_synth/guanido_kin_cat_dom"/>
</dbReference>
<dbReference type="EC" id="6.3.1.2" evidence="8"/>
<comment type="function">
    <text evidence="2">Catalyzes the ATP-dependent biosynthesis of glutamine from glutamate and ammonia.</text>
</comment>
<evidence type="ECO:0000256" key="3">
    <source>
        <dbReference type="ARBA" id="ARBA00009897"/>
    </source>
</evidence>
<dbReference type="InterPro" id="IPR036651">
    <property type="entry name" value="Gln_synt_N_sf"/>
</dbReference>
<dbReference type="GO" id="GO:0004356">
    <property type="term" value="F:glutamine synthetase activity"/>
    <property type="evidence" value="ECO:0007669"/>
    <property type="project" value="UniProtKB-EC"/>
</dbReference>
<dbReference type="PROSITE" id="PS51987">
    <property type="entry name" value="GS_CATALYTIC"/>
    <property type="match status" value="1"/>
</dbReference>
<evidence type="ECO:0000259" key="9">
    <source>
        <dbReference type="PROSITE" id="PS51986"/>
    </source>
</evidence>
<evidence type="ECO:0000256" key="5">
    <source>
        <dbReference type="ARBA" id="ARBA00023231"/>
    </source>
</evidence>
<dbReference type="Gene3D" id="3.30.590.10">
    <property type="entry name" value="Glutamine synthetase/guanido kinase, catalytic domain"/>
    <property type="match status" value="1"/>
</dbReference>
<evidence type="ECO:0000313" key="12">
    <source>
        <dbReference type="Proteomes" id="UP001214854"/>
    </source>
</evidence>
<sequence>MTADDILKLIKEKDVKYVDVRFTDVRGKMQHVTFDIDLVDEEFLTDGTMFDGSSIAGWKAINESDMKLRPDLKTAYIDPFYQQTTLFLFCDVVNPDTNEPYNRDPRSIAKKALAYTQSAGIGDTVYFGPEAEFFLFDDVRWSIQPNDMGFTFDSSEFPHNSAKVYPEGNMGHRPGPKGGYFPVNPVDSCQDLRGEMLAVMGELGMEPEKHHHEVAPAQHELGLKFSDMLTMADRLQLYKYVVQNVAHAYGKTATFMAKPMFGDNGSGMHVHMSIWKSGKPLFAGDKYAGLSDMCLWFIGGIIKHAKAINAFANSTTNSYKRLVPGYEAPVKLAYSARNRSASIRIPWVSSPKGKRIEARFPDPMGNPYLTFTALLMAGLDGIENRMDPGGPADKDLYHLPPEERKLVPEVCGSLREALENLDKDRAFLKKGGVFDDDFIDSYIDLKMEEVMMLELRPHPVEFELYYKC</sequence>
<keyword evidence="8" id="KW-0547">Nucleotide-binding</keyword>
<evidence type="ECO:0000256" key="2">
    <source>
        <dbReference type="ARBA" id="ARBA00003117"/>
    </source>
</evidence>
<dbReference type="SUPFAM" id="SSF55931">
    <property type="entry name" value="Glutamine synthetase/guanido kinase"/>
    <property type="match status" value="1"/>
</dbReference>
<evidence type="ECO:0000259" key="10">
    <source>
        <dbReference type="PROSITE" id="PS51987"/>
    </source>
</evidence>
<dbReference type="NCBIfam" id="TIGR00653">
    <property type="entry name" value="GlnA"/>
    <property type="match status" value="1"/>
</dbReference>
<dbReference type="SUPFAM" id="SSF54368">
    <property type="entry name" value="Glutamine synthetase, N-terminal domain"/>
    <property type="match status" value="1"/>
</dbReference>
<accession>A0ABT5HP18</accession>
<gene>
    <name evidence="11" type="primary">glnA</name>
    <name evidence="11" type="ORF">PQU92_00420</name>
</gene>
<name>A0ABT5HP18_9CAUL</name>
<dbReference type="InterPro" id="IPR027302">
    <property type="entry name" value="Gln_synth_N_conserv_site"/>
</dbReference>
<dbReference type="Gene3D" id="3.10.20.70">
    <property type="entry name" value="Glutamine synthetase, N-terminal domain"/>
    <property type="match status" value="1"/>
</dbReference>
<dbReference type="Pfam" id="PF00120">
    <property type="entry name" value="Gln-synt_C"/>
    <property type="match status" value="1"/>
</dbReference>
<dbReference type="PROSITE" id="PS00180">
    <property type="entry name" value="GLNA_1"/>
    <property type="match status" value="1"/>
</dbReference>
<comment type="cofactor">
    <cofactor evidence="1">
        <name>Mg(2+)</name>
        <dbReference type="ChEBI" id="CHEBI:18420"/>
    </cofactor>
</comment>
<feature type="domain" description="GS catalytic" evidence="10">
    <location>
        <begin position="105"/>
        <end position="468"/>
    </location>
</feature>
<keyword evidence="8 11" id="KW-0436">Ligase</keyword>
<protein>
    <recommendedName>
        <fullName evidence="8">Glutamine synthetase</fullName>
        <ecNumber evidence="8">6.3.1.2</ecNumber>
    </recommendedName>
</protein>
<feature type="domain" description="GS beta-grasp" evidence="9">
    <location>
        <begin position="13"/>
        <end position="97"/>
    </location>
</feature>
<keyword evidence="5" id="KW-0535">Nitrogen fixation</keyword>
<dbReference type="PANTHER" id="PTHR43407:SF2">
    <property type="entry name" value="GLUTAMINE SYNTHETASE"/>
    <property type="match status" value="1"/>
</dbReference>
<proteinExistence type="inferred from homology"/>
<reference evidence="11 12" key="1">
    <citation type="submission" date="2023-01" db="EMBL/GenBank/DDBJ databases">
        <title>Novel species of the genus Asticcacaulis isolated from rivers.</title>
        <authorList>
            <person name="Lu H."/>
        </authorList>
    </citation>
    <scope>NUCLEOTIDE SEQUENCE [LARGE SCALE GENOMIC DNA]</scope>
    <source>
        <strain evidence="11 12">BYS171W</strain>
    </source>
</reference>
<dbReference type="InterPro" id="IPR008147">
    <property type="entry name" value="Gln_synt_N"/>
</dbReference>
<evidence type="ECO:0000256" key="8">
    <source>
        <dbReference type="RuleBase" id="RU004356"/>
    </source>
</evidence>
<keyword evidence="8" id="KW-0067">ATP-binding</keyword>
<evidence type="ECO:0000256" key="6">
    <source>
        <dbReference type="PROSITE-ProRule" id="PRU01330"/>
    </source>
</evidence>
<dbReference type="RefSeq" id="WP_272746249.1">
    <property type="nucleotide sequence ID" value="NZ_JAQQKX010000001.1"/>
</dbReference>
<comment type="subunit">
    <text evidence="4">Oligomer of 12 subunits arranged in the form of two hexameric ring.</text>
</comment>
<dbReference type="EMBL" id="JAQQKX010000001">
    <property type="protein sequence ID" value="MDC7681728.1"/>
    <property type="molecule type" value="Genomic_DNA"/>
</dbReference>
<dbReference type="Proteomes" id="UP001214854">
    <property type="component" value="Unassembled WGS sequence"/>
</dbReference>
<evidence type="ECO:0000313" key="11">
    <source>
        <dbReference type="EMBL" id="MDC7681728.1"/>
    </source>
</evidence>
<evidence type="ECO:0000256" key="4">
    <source>
        <dbReference type="ARBA" id="ARBA00011258"/>
    </source>
</evidence>
<dbReference type="SMART" id="SM01230">
    <property type="entry name" value="Gln-synt_C"/>
    <property type="match status" value="1"/>
</dbReference>
<comment type="caution">
    <text evidence="11">The sequence shown here is derived from an EMBL/GenBank/DDBJ whole genome shotgun (WGS) entry which is preliminary data.</text>
</comment>
<dbReference type="PROSITE" id="PS51986">
    <property type="entry name" value="GS_BETA_GRASP"/>
    <property type="match status" value="1"/>
</dbReference>
<comment type="similarity">
    <text evidence="3 6 7">Belongs to the glutamine synthetase family.</text>
</comment>
<comment type="catalytic activity">
    <reaction evidence="8">
        <text>L-glutamate + NH4(+) + ATP = L-glutamine + ADP + phosphate + H(+)</text>
        <dbReference type="Rhea" id="RHEA:16169"/>
        <dbReference type="ChEBI" id="CHEBI:15378"/>
        <dbReference type="ChEBI" id="CHEBI:28938"/>
        <dbReference type="ChEBI" id="CHEBI:29985"/>
        <dbReference type="ChEBI" id="CHEBI:30616"/>
        <dbReference type="ChEBI" id="CHEBI:43474"/>
        <dbReference type="ChEBI" id="CHEBI:58359"/>
        <dbReference type="ChEBI" id="CHEBI:456216"/>
        <dbReference type="EC" id="6.3.1.2"/>
    </reaction>
</comment>
<dbReference type="InterPro" id="IPR027303">
    <property type="entry name" value="Gln_synth_gly_rich_site"/>
</dbReference>
<dbReference type="PROSITE" id="PS00181">
    <property type="entry name" value="GLNA_ATP"/>
    <property type="match status" value="1"/>
</dbReference>
<dbReference type="InterPro" id="IPR008146">
    <property type="entry name" value="Gln_synth_cat_dom"/>
</dbReference>
<dbReference type="InterPro" id="IPR004809">
    <property type="entry name" value="Gln_synth_I"/>
</dbReference>
<evidence type="ECO:0000256" key="1">
    <source>
        <dbReference type="ARBA" id="ARBA00001946"/>
    </source>
</evidence>
<evidence type="ECO:0000256" key="7">
    <source>
        <dbReference type="RuleBase" id="RU000384"/>
    </source>
</evidence>
<dbReference type="Pfam" id="PF03951">
    <property type="entry name" value="Gln-synt_N"/>
    <property type="match status" value="1"/>
</dbReference>